<dbReference type="InterPro" id="IPR004179">
    <property type="entry name" value="Sec63-dom"/>
</dbReference>
<evidence type="ECO:0000256" key="10">
    <source>
        <dbReference type="ARBA" id="ARBA00048988"/>
    </source>
</evidence>
<feature type="region of interest" description="Disordered" evidence="11">
    <location>
        <begin position="1136"/>
        <end position="1173"/>
    </location>
</feature>
<feature type="region of interest" description="Disordered" evidence="11">
    <location>
        <begin position="1185"/>
        <end position="1271"/>
    </location>
</feature>
<evidence type="ECO:0000259" key="13">
    <source>
        <dbReference type="PROSITE" id="PS51194"/>
    </source>
</evidence>
<dbReference type="Pfam" id="PF02889">
    <property type="entry name" value="Sec63"/>
    <property type="match status" value="1"/>
</dbReference>
<feature type="compositionally biased region" description="Polar residues" evidence="11">
    <location>
        <begin position="1234"/>
        <end position="1249"/>
    </location>
</feature>
<dbReference type="Pfam" id="PF23445">
    <property type="entry name" value="WHD_SNRNP200"/>
    <property type="match status" value="1"/>
</dbReference>
<feature type="domain" description="Helicase ATP-binding" evidence="12">
    <location>
        <begin position="326"/>
        <end position="500"/>
    </location>
</feature>
<sequence>MDGNWQWGSSRGPPVRSYYFAPAQPSQSTSQFSQPASQISQSVSQPAYGVFGGCHYSPPPIHESFLALRAHSGPAPASSLPGLPQVQHHDDDGYGLDEFDRQVLGMCELPASHPQSARRLTLPQAQPSMMPAFHQPFQQSLQQTLEPMFQPVDQTHGSSHSGFTHDYQHPGVGYSLPPQHTFDPESSPATTTATIREPVLGHRDLQHGLQEDTSPLHSAFHAYQQVQDPATPLVTRGPSDVESLSPSEGVSLRKQSRSHHPPHRKAISMSSRQQHPANTTVEVPRAPPVVNGIQLVNPRQALPNNMLYRSIFPFPVFNAVQSKCFDSVYGSSDNLVVSAPTGSGKTAIFELAICRVIADKGRENIKIVYQAPTKALCSERARDWQTKFSALKLQCAELTGDTSQAQMRKVGSASIIVTTPEKWDSITRKWHDHRKLLQLVGLFLIDEVHILKDIRGATLEAVVSRMKSIGTDVRFVALSATIPNSEDIATWLGQNHKNPHIPARRETFGDEFRPVKLERHVFGFEKRMNDHAFDRKLDTKLPALLAEHTCGKPILVFCFTRKSCENTAVNLAEWWSSLPSGKPWAESRNFVRFVSRELQELVKTGVAFHHAGLVPEDRQAIEQAFLKGELSVICCTSTLAVGVNLPCHTVVLKGTVTYQNDAIRELSDLEALQMLGRAGRPQFDDSANALILTSSDQKERYQRMVSGEEILESTLHVNLIEHLNSEIGLRTISDKASAKKWLAGTFLSVRMRKNPNYYRLTEASSAAKDTDAMLEKICERDIKLLQEYNIITKDQDFKQTEHGASMSRYMVEFSTMKLLLGLPKAMNMEQLLHTLARANEFREFKFKPADGPIFRDVNKSPFILYPIDENITKTWHKVSLVVQLHLGGADYPDSSESQKQRQQLRIEKRGIFERLRRLVRCVAECKGHDGDSISTKTALELARSLAADAWEGRPSELLQIPNIGPVFMRKLISHGVKTVKELVYKDPGEVAGLLGRNPTFGKTLSDHLKNFPLLGFDLAIPSRKHTLANGGRAISVPLVATLRCLNQTGLPSWNGKVPSVTFLAEITTGSLVYFWKGYLDKIQNDTGLQLPFSAEITARDERIVCHFSCEEIVGTIVTKSLDHNVPASVFKQLTPRIQGPEAIPRTKPSSPENNGYTDQSKRIQSADTPLSHGLDDADAIEAAAAFDEPTTGSRISKEGTGKTESQKSSETSYSDGDFPLIEDIIEAVTPRNRPPQSQAQTQISGSTRTPGEVASEAETIEKEPVKLPNGKWQCNHACTGGAPTKAGKRCSHRCCLEGLDKPRKIKPKEAKAAEPKKRKADGISDQGVGEKATITGSAGSGDTPAKVVKKRKLAQQSPSAQGAPESPWKPASLHSSDNYTEPAQFDESKYEHIDLSNIDDDDYGEFPDLAGLAARKTKGKASGASSSNAVQYSISSSMDEYMPSAPPGATMDFGDLDDDFGDDFDFDFGFGMASSADDVFTEKSDTTPAIKKPIHTDGAFRLEGKDSMLPDIARPAPLTPESYNEALQEAARLCDIDQNNMDTAPIDGDLGFDIFDEGLPRFTHTSNTTPADDNPAPQSPGTAAAVFSGAAGLGGAVGGGSPAGTPTAAMKREKLQDEPSWVQDMDQDFVDSLRGYVDFI</sequence>
<feature type="region of interest" description="Disordered" evidence="11">
    <location>
        <begin position="1563"/>
        <end position="1582"/>
    </location>
</feature>
<dbReference type="Gene3D" id="1.10.3380.10">
    <property type="entry name" value="Sec63 N-terminal domain-like domain"/>
    <property type="match status" value="1"/>
</dbReference>
<feature type="region of interest" description="Disordered" evidence="11">
    <location>
        <begin position="1594"/>
        <end position="1619"/>
    </location>
</feature>
<dbReference type="EC" id="5.6.2.4" evidence="9"/>
<evidence type="ECO:0000313" key="15">
    <source>
        <dbReference type="Proteomes" id="UP001174691"/>
    </source>
</evidence>
<dbReference type="InterPro" id="IPR036390">
    <property type="entry name" value="WH_DNA-bd_sf"/>
</dbReference>
<keyword evidence="3 14" id="KW-0378">Hydrolase</keyword>
<dbReference type="SUPFAM" id="SSF46785">
    <property type="entry name" value="Winged helix' DNA-binding domain"/>
    <property type="match status" value="1"/>
</dbReference>
<dbReference type="CDD" id="cd18795">
    <property type="entry name" value="SF2_C_Ski2"/>
    <property type="match status" value="1"/>
</dbReference>
<feature type="domain" description="Helicase C-terminal" evidence="13">
    <location>
        <begin position="536"/>
        <end position="727"/>
    </location>
</feature>
<evidence type="ECO:0000256" key="9">
    <source>
        <dbReference type="ARBA" id="ARBA00034808"/>
    </source>
</evidence>
<dbReference type="InterPro" id="IPR011545">
    <property type="entry name" value="DEAD/DEAH_box_helicase_dom"/>
</dbReference>
<feature type="compositionally biased region" description="Polar residues" evidence="11">
    <location>
        <begin position="268"/>
        <end position="281"/>
    </location>
</feature>
<feature type="region of interest" description="Disordered" evidence="11">
    <location>
        <begin position="231"/>
        <end position="285"/>
    </location>
</feature>
<dbReference type="Pfam" id="PF00271">
    <property type="entry name" value="Helicase_C"/>
    <property type="match status" value="1"/>
</dbReference>
<evidence type="ECO:0000256" key="11">
    <source>
        <dbReference type="SAM" id="MobiDB-lite"/>
    </source>
</evidence>
<gene>
    <name evidence="14" type="ORF">NKR19_g5740</name>
</gene>
<evidence type="ECO:0000256" key="1">
    <source>
        <dbReference type="ARBA" id="ARBA00010140"/>
    </source>
</evidence>
<feature type="compositionally biased region" description="Basic and acidic residues" evidence="11">
    <location>
        <begin position="1301"/>
        <end position="1315"/>
    </location>
</feature>
<evidence type="ECO:0000256" key="6">
    <source>
        <dbReference type="ARBA" id="ARBA00023235"/>
    </source>
</evidence>
<dbReference type="Gene3D" id="3.40.50.300">
    <property type="entry name" value="P-loop containing nucleotide triphosphate hydrolases"/>
    <property type="match status" value="2"/>
</dbReference>
<dbReference type="InterPro" id="IPR052247">
    <property type="entry name" value="Meiotic_Crossover_Helicase"/>
</dbReference>
<dbReference type="Pfam" id="PF00270">
    <property type="entry name" value="DEAD"/>
    <property type="match status" value="1"/>
</dbReference>
<dbReference type="Gene3D" id="1.10.10.10">
    <property type="entry name" value="Winged helix-like DNA-binding domain superfamily/Winged helix DNA-binding domain"/>
    <property type="match status" value="1"/>
</dbReference>
<dbReference type="InterPro" id="IPR014001">
    <property type="entry name" value="Helicase_ATP-bd"/>
</dbReference>
<proteinExistence type="inferred from homology"/>
<evidence type="ECO:0000256" key="4">
    <source>
        <dbReference type="ARBA" id="ARBA00022806"/>
    </source>
</evidence>
<evidence type="ECO:0000313" key="14">
    <source>
        <dbReference type="EMBL" id="KAJ9149188.1"/>
    </source>
</evidence>
<keyword evidence="15" id="KW-1185">Reference proteome</keyword>
<dbReference type="SUPFAM" id="SSF52540">
    <property type="entry name" value="P-loop containing nucleoside triphosphate hydrolases"/>
    <property type="match status" value="1"/>
</dbReference>
<name>A0AA38RVG6_9PEZI</name>
<evidence type="ECO:0000256" key="2">
    <source>
        <dbReference type="ARBA" id="ARBA00022741"/>
    </source>
</evidence>
<dbReference type="InterPro" id="IPR036388">
    <property type="entry name" value="WH-like_DNA-bd_sf"/>
</dbReference>
<dbReference type="GO" id="GO:0016787">
    <property type="term" value="F:hydrolase activity"/>
    <property type="evidence" value="ECO:0007669"/>
    <property type="project" value="UniProtKB-KW"/>
</dbReference>
<dbReference type="Proteomes" id="UP001174691">
    <property type="component" value="Unassembled WGS sequence"/>
</dbReference>
<dbReference type="GO" id="GO:0043138">
    <property type="term" value="F:3'-5' DNA helicase activity"/>
    <property type="evidence" value="ECO:0007669"/>
    <property type="project" value="UniProtKB-EC"/>
</dbReference>
<keyword evidence="5" id="KW-0067">ATP-binding</keyword>
<protein>
    <recommendedName>
        <fullName evidence="9">DNA 3'-5' helicase</fullName>
        <ecNumber evidence="9">5.6.2.4</ecNumber>
    </recommendedName>
</protein>
<dbReference type="SUPFAM" id="SSF158702">
    <property type="entry name" value="Sec63 N-terminal domain-like"/>
    <property type="match status" value="1"/>
</dbReference>
<dbReference type="GO" id="GO:0051321">
    <property type="term" value="P:meiotic cell cycle"/>
    <property type="evidence" value="ECO:0007669"/>
    <property type="project" value="UniProtKB-KW"/>
</dbReference>
<comment type="caution">
    <text evidence="14">The sequence shown here is derived from an EMBL/GenBank/DDBJ whole genome shotgun (WGS) entry which is preliminary data.</text>
</comment>
<keyword evidence="7" id="KW-0469">Meiosis</keyword>
<dbReference type="EMBL" id="JANBVN010000081">
    <property type="protein sequence ID" value="KAJ9149188.1"/>
    <property type="molecule type" value="Genomic_DNA"/>
</dbReference>
<feature type="region of interest" description="Disordered" evidence="11">
    <location>
        <begin position="1301"/>
        <end position="1393"/>
    </location>
</feature>
<dbReference type="PANTHER" id="PTHR47835:SF3">
    <property type="entry name" value="HELICASE FOR MEIOSIS 1"/>
    <property type="match status" value="1"/>
</dbReference>
<evidence type="ECO:0000256" key="8">
    <source>
        <dbReference type="ARBA" id="ARBA00034617"/>
    </source>
</evidence>
<evidence type="ECO:0000256" key="5">
    <source>
        <dbReference type="ARBA" id="ARBA00022840"/>
    </source>
</evidence>
<dbReference type="FunFam" id="1.10.3380.10:FF:000012">
    <property type="entry name" value="DEAD/DEAH box DNA helicase"/>
    <property type="match status" value="1"/>
</dbReference>
<dbReference type="InterPro" id="IPR027417">
    <property type="entry name" value="P-loop_NTPase"/>
</dbReference>
<dbReference type="PROSITE" id="PS51192">
    <property type="entry name" value="HELICASE_ATP_BIND_1"/>
    <property type="match status" value="1"/>
</dbReference>
<comment type="catalytic activity">
    <reaction evidence="10">
        <text>ATP + H2O = ADP + phosphate + H(+)</text>
        <dbReference type="Rhea" id="RHEA:13065"/>
        <dbReference type="ChEBI" id="CHEBI:15377"/>
        <dbReference type="ChEBI" id="CHEBI:15378"/>
        <dbReference type="ChEBI" id="CHEBI:30616"/>
        <dbReference type="ChEBI" id="CHEBI:43474"/>
        <dbReference type="ChEBI" id="CHEBI:456216"/>
        <dbReference type="EC" id="5.6.2.4"/>
    </reaction>
</comment>
<feature type="compositionally biased region" description="Basic residues" evidence="11">
    <location>
        <begin position="254"/>
        <end position="266"/>
    </location>
</feature>
<evidence type="ECO:0000256" key="3">
    <source>
        <dbReference type="ARBA" id="ARBA00022801"/>
    </source>
</evidence>
<dbReference type="SMART" id="SM00490">
    <property type="entry name" value="HELICc"/>
    <property type="match status" value="1"/>
</dbReference>
<dbReference type="InterPro" id="IPR057842">
    <property type="entry name" value="WH_MER3"/>
</dbReference>
<evidence type="ECO:0000259" key="12">
    <source>
        <dbReference type="PROSITE" id="PS51192"/>
    </source>
</evidence>
<dbReference type="GO" id="GO:0003676">
    <property type="term" value="F:nucleic acid binding"/>
    <property type="evidence" value="ECO:0007669"/>
    <property type="project" value="InterPro"/>
</dbReference>
<feature type="compositionally biased region" description="Basic and acidic residues" evidence="11">
    <location>
        <begin position="1195"/>
        <end position="1207"/>
    </location>
</feature>
<feature type="compositionally biased region" description="Polar residues" evidence="11">
    <location>
        <begin position="1147"/>
        <end position="1168"/>
    </location>
</feature>
<feature type="compositionally biased region" description="Low complexity" evidence="11">
    <location>
        <begin position="20"/>
        <end position="38"/>
    </location>
</feature>
<feature type="region of interest" description="Disordered" evidence="11">
    <location>
        <begin position="1"/>
        <end position="39"/>
    </location>
</feature>
<dbReference type="SMART" id="SM00973">
    <property type="entry name" value="Sec63"/>
    <property type="match status" value="1"/>
</dbReference>
<dbReference type="GO" id="GO:0005524">
    <property type="term" value="F:ATP binding"/>
    <property type="evidence" value="ECO:0007669"/>
    <property type="project" value="UniProtKB-KW"/>
</dbReference>
<keyword evidence="6" id="KW-0413">Isomerase</keyword>
<dbReference type="FunFam" id="1.10.10.10:FF:000012">
    <property type="entry name" value="U5 small nuclear ribonucleoprotein helicase"/>
    <property type="match status" value="1"/>
</dbReference>
<reference evidence="14" key="1">
    <citation type="submission" date="2022-07" db="EMBL/GenBank/DDBJ databases">
        <title>Fungi with potential for degradation of polypropylene.</title>
        <authorList>
            <person name="Gostincar C."/>
        </authorList>
    </citation>
    <scope>NUCLEOTIDE SEQUENCE</scope>
    <source>
        <strain evidence="14">EXF-13287</strain>
    </source>
</reference>
<dbReference type="PANTHER" id="PTHR47835">
    <property type="entry name" value="HFM1, ATP DEPENDENT DNA HELICASE HOMOLOG"/>
    <property type="match status" value="1"/>
</dbReference>
<organism evidence="14 15">
    <name type="scientific">Coniochaeta hoffmannii</name>
    <dbReference type="NCBI Taxonomy" id="91930"/>
    <lineage>
        <taxon>Eukaryota</taxon>
        <taxon>Fungi</taxon>
        <taxon>Dikarya</taxon>
        <taxon>Ascomycota</taxon>
        <taxon>Pezizomycotina</taxon>
        <taxon>Sordariomycetes</taxon>
        <taxon>Sordariomycetidae</taxon>
        <taxon>Coniochaetales</taxon>
        <taxon>Coniochaetaceae</taxon>
        <taxon>Coniochaeta</taxon>
    </lineage>
</organism>
<keyword evidence="2" id="KW-0547">Nucleotide-binding</keyword>
<accession>A0AA38RVG6</accession>
<keyword evidence="4" id="KW-0347">Helicase</keyword>
<dbReference type="InterPro" id="IPR001650">
    <property type="entry name" value="Helicase_C-like"/>
</dbReference>
<evidence type="ECO:0000256" key="7">
    <source>
        <dbReference type="ARBA" id="ARBA00023254"/>
    </source>
</evidence>
<dbReference type="PROSITE" id="PS51194">
    <property type="entry name" value="HELICASE_CTER"/>
    <property type="match status" value="1"/>
</dbReference>
<comment type="similarity">
    <text evidence="1">Belongs to the helicase family. SKI2 subfamily.</text>
</comment>
<comment type="catalytic activity">
    <reaction evidence="8">
        <text>Couples ATP hydrolysis with the unwinding of duplex DNA by translocating in the 3'-5' direction.</text>
        <dbReference type="EC" id="5.6.2.4"/>
    </reaction>
</comment>
<dbReference type="SMART" id="SM00487">
    <property type="entry name" value="DEXDc"/>
    <property type="match status" value="1"/>
</dbReference>